<dbReference type="InterPro" id="IPR013762">
    <property type="entry name" value="Integrase-like_cat_sf"/>
</dbReference>
<evidence type="ECO:0000256" key="1">
    <source>
        <dbReference type="ARBA" id="ARBA00023172"/>
    </source>
</evidence>
<reference evidence="4 6" key="1">
    <citation type="submission" date="2023-11" db="EMBL/GenBank/DDBJ databases">
        <title>Unpublished Manusciprt.</title>
        <authorList>
            <person name="Saticioglu I.B."/>
            <person name="Ay H."/>
            <person name="Ajmi N."/>
            <person name="Altun S."/>
            <person name="Duman M."/>
        </authorList>
    </citation>
    <scope>NUCLEOTIDE SEQUENCE</scope>
    <source>
        <strain evidence="3 6">Fl-33</strain>
        <strain evidence="4">Fl-77</strain>
    </source>
</reference>
<gene>
    <name evidence="3" type="ORF">SGQ18_00575</name>
    <name evidence="4" type="ORF">SGQ44_00575</name>
</gene>
<dbReference type="GO" id="GO:0015074">
    <property type="term" value="P:DNA integration"/>
    <property type="evidence" value="ECO:0007669"/>
    <property type="project" value="InterPro"/>
</dbReference>
<name>A0AAJ2VUV6_9FLAO</name>
<dbReference type="InterPro" id="IPR011010">
    <property type="entry name" value="DNA_brk_join_enz"/>
</dbReference>
<proteinExistence type="predicted"/>
<dbReference type="Pfam" id="PF00589">
    <property type="entry name" value="Phage_integrase"/>
    <property type="match status" value="1"/>
</dbReference>
<organism evidence="4 5">
    <name type="scientific">Flavobacterium flavipigmentatum</name>
    <dbReference type="NCBI Taxonomy" id="2893884"/>
    <lineage>
        <taxon>Bacteria</taxon>
        <taxon>Pseudomonadati</taxon>
        <taxon>Bacteroidota</taxon>
        <taxon>Flavobacteriia</taxon>
        <taxon>Flavobacteriales</taxon>
        <taxon>Flavobacteriaceae</taxon>
        <taxon>Flavobacterium</taxon>
    </lineage>
</organism>
<keyword evidence="1" id="KW-0233">DNA recombination</keyword>
<dbReference type="Gene3D" id="1.10.443.10">
    <property type="entry name" value="Intergrase catalytic core"/>
    <property type="match status" value="1"/>
</dbReference>
<dbReference type="Proteomes" id="UP001278738">
    <property type="component" value="Unassembled WGS sequence"/>
</dbReference>
<evidence type="ECO:0000313" key="6">
    <source>
        <dbReference type="Proteomes" id="UP001278738"/>
    </source>
</evidence>
<evidence type="ECO:0000313" key="5">
    <source>
        <dbReference type="Proteomes" id="UP001270053"/>
    </source>
</evidence>
<dbReference type="EMBL" id="JAWXVG010000001">
    <property type="protein sequence ID" value="MDX6180627.1"/>
    <property type="molecule type" value="Genomic_DNA"/>
</dbReference>
<dbReference type="AlphaFoldDB" id="A0AAJ2VUV6"/>
<accession>A0AAJ2VUV6</accession>
<protein>
    <submittedName>
        <fullName evidence="4">Tyrosine-type recombinase/integrase</fullName>
    </submittedName>
</protein>
<evidence type="ECO:0000313" key="3">
    <source>
        <dbReference type="EMBL" id="MDX6180627.1"/>
    </source>
</evidence>
<comment type="caution">
    <text evidence="4">The sequence shown here is derived from an EMBL/GenBank/DDBJ whole genome shotgun (WGS) entry which is preliminary data.</text>
</comment>
<dbReference type="RefSeq" id="WP_229975348.1">
    <property type="nucleotide sequence ID" value="NZ_CP087133.1"/>
</dbReference>
<dbReference type="Proteomes" id="UP001270053">
    <property type="component" value="Unassembled WGS sequence"/>
</dbReference>
<dbReference type="EMBL" id="JAWXVH010000001">
    <property type="protein sequence ID" value="MDX6184227.1"/>
    <property type="molecule type" value="Genomic_DNA"/>
</dbReference>
<dbReference type="InterPro" id="IPR002104">
    <property type="entry name" value="Integrase_catalytic"/>
</dbReference>
<evidence type="ECO:0000259" key="2">
    <source>
        <dbReference type="Pfam" id="PF00589"/>
    </source>
</evidence>
<evidence type="ECO:0000313" key="4">
    <source>
        <dbReference type="EMBL" id="MDX6184227.1"/>
    </source>
</evidence>
<dbReference type="GO" id="GO:0006310">
    <property type="term" value="P:DNA recombination"/>
    <property type="evidence" value="ECO:0007669"/>
    <property type="project" value="UniProtKB-KW"/>
</dbReference>
<feature type="domain" description="Tyr recombinase" evidence="2">
    <location>
        <begin position="250"/>
        <end position="385"/>
    </location>
</feature>
<sequence length="425" mass="49853">MKILKYKKFTGLHIVCKKCNKLIEVSQAVYKDCKHPIERQKYKAILRQGGSRKTRDLKALEYDEAIKELLEFKHELSNPIRFVSKAPKAEVKIELLKDCIMMFADWLENVDVPNHQKRPRTKGYITTTVQYLVRFSKFLEDNKFDLNKFKIYDLNDVIVGKYYDYLDETCKMATTYNHNTKALKNFNNFLINHKGFNVPNYFGKVKLKYESMNPTSIKDDDFKKLLGMISSEDSIEIHPNGRRKNMYRPYTKDAIELVAYTGMRIEETMFLKFSDIVLDNDGNVQHLVGTDLKFERAHNWNNTKAPKKVMIPTSIELENLLNRLEYKKHLGADKYLIADDFDISRKTLKTQISHSFTFFRKKAGLSDDFSIKHLRKTFLTKLHTKTGFIESLGYQRSAKVTLNNYIDKVQVVKEINKIGFGYFNE</sequence>
<dbReference type="SUPFAM" id="SSF56349">
    <property type="entry name" value="DNA breaking-rejoining enzymes"/>
    <property type="match status" value="1"/>
</dbReference>
<keyword evidence="6" id="KW-1185">Reference proteome</keyword>
<dbReference type="GO" id="GO:0003677">
    <property type="term" value="F:DNA binding"/>
    <property type="evidence" value="ECO:0007669"/>
    <property type="project" value="InterPro"/>
</dbReference>